<protein>
    <submittedName>
        <fullName evidence="1">Uncharacterized protein</fullName>
    </submittedName>
</protein>
<evidence type="ECO:0000313" key="2">
    <source>
        <dbReference type="Proteomes" id="UP000263517"/>
    </source>
</evidence>
<dbReference type="EMBL" id="DNAN01000365">
    <property type="protein sequence ID" value="HAW76123.1"/>
    <property type="molecule type" value="Genomic_DNA"/>
</dbReference>
<name>A0A350P4A6_9ALTE</name>
<proteinExistence type="predicted"/>
<organism evidence="1 2">
    <name type="scientific">Alteromonas australica</name>
    <dbReference type="NCBI Taxonomy" id="589873"/>
    <lineage>
        <taxon>Bacteria</taxon>
        <taxon>Pseudomonadati</taxon>
        <taxon>Pseudomonadota</taxon>
        <taxon>Gammaproteobacteria</taxon>
        <taxon>Alteromonadales</taxon>
        <taxon>Alteromonadaceae</taxon>
        <taxon>Alteromonas/Salinimonas group</taxon>
        <taxon>Alteromonas</taxon>
    </lineage>
</organism>
<gene>
    <name evidence="1" type="ORF">DCW74_10365</name>
</gene>
<sequence>MLVIRPNHKSGKLNLAVAIKKWADTSLSEEEAKAVKEVEEYKDVFVVVKQVSREVFVESMSKARSAATGDDSETELFAAMSDLVRLGIEEVIGLSDANGPVVVKAEAGSLTDDVMELLGINDLTIDLWRVVKCYNELDASEKKLFGEQVQLTSVA</sequence>
<comment type="caution">
    <text evidence="1">The sequence shown here is derived from an EMBL/GenBank/DDBJ whole genome shotgun (WGS) entry which is preliminary data.</text>
</comment>
<evidence type="ECO:0000313" key="1">
    <source>
        <dbReference type="EMBL" id="HAW76123.1"/>
    </source>
</evidence>
<dbReference type="Proteomes" id="UP000263517">
    <property type="component" value="Unassembled WGS sequence"/>
</dbReference>
<accession>A0A350P4A6</accession>
<dbReference type="AlphaFoldDB" id="A0A350P4A6"/>
<reference evidence="1 2" key="1">
    <citation type="journal article" date="2018" name="Nat. Biotechnol.">
        <title>A standardized bacterial taxonomy based on genome phylogeny substantially revises the tree of life.</title>
        <authorList>
            <person name="Parks D.H."/>
            <person name="Chuvochina M."/>
            <person name="Waite D.W."/>
            <person name="Rinke C."/>
            <person name="Skarshewski A."/>
            <person name="Chaumeil P.A."/>
            <person name="Hugenholtz P."/>
        </authorList>
    </citation>
    <scope>NUCLEOTIDE SEQUENCE [LARGE SCALE GENOMIC DNA]</scope>
    <source>
        <strain evidence="1">UBA11978</strain>
    </source>
</reference>